<organism evidence="2 3">
    <name type="scientific">Chaetomidium leptoderma</name>
    <dbReference type="NCBI Taxonomy" id="669021"/>
    <lineage>
        <taxon>Eukaryota</taxon>
        <taxon>Fungi</taxon>
        <taxon>Dikarya</taxon>
        <taxon>Ascomycota</taxon>
        <taxon>Pezizomycotina</taxon>
        <taxon>Sordariomycetes</taxon>
        <taxon>Sordariomycetidae</taxon>
        <taxon>Sordariales</taxon>
        <taxon>Chaetomiaceae</taxon>
        <taxon>Chaetomidium</taxon>
    </lineage>
</organism>
<feature type="region of interest" description="Disordered" evidence="1">
    <location>
        <begin position="336"/>
        <end position="371"/>
    </location>
</feature>
<dbReference type="Proteomes" id="UP001302745">
    <property type="component" value="Unassembled WGS sequence"/>
</dbReference>
<reference evidence="2" key="2">
    <citation type="submission" date="2023-05" db="EMBL/GenBank/DDBJ databases">
        <authorList>
            <consortium name="Lawrence Berkeley National Laboratory"/>
            <person name="Steindorff A."/>
            <person name="Hensen N."/>
            <person name="Bonometti L."/>
            <person name="Westerberg I."/>
            <person name="Brannstrom I.O."/>
            <person name="Guillou S."/>
            <person name="Cros-Aarteil S."/>
            <person name="Calhoun S."/>
            <person name="Haridas S."/>
            <person name="Kuo A."/>
            <person name="Mondo S."/>
            <person name="Pangilinan J."/>
            <person name="Riley R."/>
            <person name="Labutti K."/>
            <person name="Andreopoulos B."/>
            <person name="Lipzen A."/>
            <person name="Chen C."/>
            <person name="Yanf M."/>
            <person name="Daum C."/>
            <person name="Ng V."/>
            <person name="Clum A."/>
            <person name="Ohm R."/>
            <person name="Martin F."/>
            <person name="Silar P."/>
            <person name="Natvig D."/>
            <person name="Lalanne C."/>
            <person name="Gautier V."/>
            <person name="Ament-Velasquez S.L."/>
            <person name="Kruys A."/>
            <person name="Hutchinson M.I."/>
            <person name="Powell A.J."/>
            <person name="Barry K."/>
            <person name="Miller A.N."/>
            <person name="Grigoriev I.V."/>
            <person name="Debuchy R."/>
            <person name="Gladieux P."/>
            <person name="Thoren M.H."/>
            <person name="Johannesson H."/>
        </authorList>
    </citation>
    <scope>NUCLEOTIDE SEQUENCE</scope>
    <source>
        <strain evidence="2">CBS 538.74</strain>
    </source>
</reference>
<evidence type="ECO:0000313" key="3">
    <source>
        <dbReference type="Proteomes" id="UP001302745"/>
    </source>
</evidence>
<protein>
    <submittedName>
        <fullName evidence="2">Uncharacterized protein</fullName>
    </submittedName>
</protein>
<reference evidence="2" key="1">
    <citation type="journal article" date="2023" name="Mol. Phylogenet. Evol.">
        <title>Genome-scale phylogeny and comparative genomics of the fungal order Sordariales.</title>
        <authorList>
            <person name="Hensen N."/>
            <person name="Bonometti L."/>
            <person name="Westerberg I."/>
            <person name="Brannstrom I.O."/>
            <person name="Guillou S."/>
            <person name="Cros-Aarteil S."/>
            <person name="Calhoun S."/>
            <person name="Haridas S."/>
            <person name="Kuo A."/>
            <person name="Mondo S."/>
            <person name="Pangilinan J."/>
            <person name="Riley R."/>
            <person name="LaButti K."/>
            <person name="Andreopoulos B."/>
            <person name="Lipzen A."/>
            <person name="Chen C."/>
            <person name="Yan M."/>
            <person name="Daum C."/>
            <person name="Ng V."/>
            <person name="Clum A."/>
            <person name="Steindorff A."/>
            <person name="Ohm R.A."/>
            <person name="Martin F."/>
            <person name="Silar P."/>
            <person name="Natvig D.O."/>
            <person name="Lalanne C."/>
            <person name="Gautier V."/>
            <person name="Ament-Velasquez S.L."/>
            <person name="Kruys A."/>
            <person name="Hutchinson M.I."/>
            <person name="Powell A.J."/>
            <person name="Barry K."/>
            <person name="Miller A.N."/>
            <person name="Grigoriev I.V."/>
            <person name="Debuchy R."/>
            <person name="Gladieux P."/>
            <person name="Hiltunen Thoren M."/>
            <person name="Johannesson H."/>
        </authorList>
    </citation>
    <scope>NUCLEOTIDE SEQUENCE</scope>
    <source>
        <strain evidence="2">CBS 538.74</strain>
    </source>
</reference>
<feature type="compositionally biased region" description="Gly residues" evidence="1">
    <location>
        <begin position="354"/>
        <end position="371"/>
    </location>
</feature>
<feature type="compositionally biased region" description="Basic residues" evidence="1">
    <location>
        <begin position="164"/>
        <end position="179"/>
    </location>
</feature>
<dbReference type="EMBL" id="MU857115">
    <property type="protein sequence ID" value="KAK4149890.1"/>
    <property type="molecule type" value="Genomic_DNA"/>
</dbReference>
<evidence type="ECO:0000313" key="2">
    <source>
        <dbReference type="EMBL" id="KAK4149890.1"/>
    </source>
</evidence>
<comment type="caution">
    <text evidence="2">The sequence shown here is derived from an EMBL/GenBank/DDBJ whole genome shotgun (WGS) entry which is preliminary data.</text>
</comment>
<evidence type="ECO:0000256" key="1">
    <source>
        <dbReference type="SAM" id="MobiDB-lite"/>
    </source>
</evidence>
<sequence length="468" mass="51519">MIFQTLPGLAIRQAERASSMSHMELPDIYQGFGPADSLGIPGHVVQRLPPISNLLRDVPPPPAHPQHYATFLPSPLPSPIGPSPALSSNPYPTWSALPPRPRSVPGQHPGFLPPPPSVVPRRASTDYTGTGTGSTMIRSLSVPSQRPIHHYQHSATPGRDRDHRRSQRRSTKQHARRRRESGSEASTPFSGSSSSSGSSSGSDSDSPPGPPPSRRRSRSNNNNSRNRNETQTQPQTSPPFLKPRKKRNNTQYTPQQEAFFIYHRIDLEQSWEQVRAAYMARWPGLERSVSGLECAYYRTNGHLPVLECAYYRTNGHLPVLTADGLMVLVDPALGPGQGQGQRGLETPPGTPLGVDGGNGNGGSSSGWGGGIGDEGDDYDDGGDVEGGNTMDDKKKIWYMYYKGVAYRTQQVMCRVARMSLMERFPEELVDEANDWVREEHRVMARGIGEFFSLLFSSLLAFFFGQFTD</sequence>
<feature type="region of interest" description="Disordered" evidence="1">
    <location>
        <begin position="91"/>
        <end position="249"/>
    </location>
</feature>
<keyword evidence="3" id="KW-1185">Reference proteome</keyword>
<name>A0AAN6VEL3_9PEZI</name>
<proteinExistence type="predicted"/>
<gene>
    <name evidence="2" type="ORF">C8A00DRAFT_46594</name>
</gene>
<dbReference type="AlphaFoldDB" id="A0AAN6VEL3"/>
<accession>A0AAN6VEL3</accession>
<feature type="compositionally biased region" description="Polar residues" evidence="1">
    <location>
        <begin position="134"/>
        <end position="144"/>
    </location>
</feature>
<feature type="compositionally biased region" description="Low complexity" evidence="1">
    <location>
        <begin position="190"/>
        <end position="206"/>
    </location>
</feature>